<protein>
    <recommendedName>
        <fullName evidence="3">Com family DNA-binding transcriptional regulator</fullName>
    </recommendedName>
</protein>
<dbReference type="InterPro" id="IPR019294">
    <property type="entry name" value="Translation_reg_Com"/>
</dbReference>
<evidence type="ECO:0000313" key="2">
    <source>
        <dbReference type="Proteomes" id="UP000197424"/>
    </source>
</evidence>
<dbReference type="OrthoDB" id="5460091at2"/>
<name>A0A248LIL7_9NEIS</name>
<dbReference type="Pfam" id="PF10122">
    <property type="entry name" value="Zn_ribbon_Com"/>
    <property type="match status" value="1"/>
</dbReference>
<dbReference type="RefSeq" id="WP_088860667.1">
    <property type="nucleotide sequence ID" value="NZ_CP022115.1"/>
</dbReference>
<proteinExistence type="predicted"/>
<reference evidence="2" key="1">
    <citation type="submission" date="2017-06" db="EMBL/GenBank/DDBJ databases">
        <title>Whole genome sequence of Laribacter hongkongensis LHGZ1.</title>
        <authorList>
            <person name="Chen D."/>
            <person name="Wu H."/>
            <person name="Chen J."/>
        </authorList>
    </citation>
    <scope>NUCLEOTIDE SEQUENCE [LARGE SCALE GENOMIC DNA]</scope>
    <source>
        <strain evidence="2">LHGZ1</strain>
    </source>
</reference>
<evidence type="ECO:0008006" key="3">
    <source>
        <dbReference type="Google" id="ProtNLM"/>
    </source>
</evidence>
<organism evidence="1 2">
    <name type="scientific">Laribacter hongkongensis</name>
    <dbReference type="NCBI Taxonomy" id="168471"/>
    <lineage>
        <taxon>Bacteria</taxon>
        <taxon>Pseudomonadati</taxon>
        <taxon>Pseudomonadota</taxon>
        <taxon>Betaproteobacteria</taxon>
        <taxon>Neisseriales</taxon>
        <taxon>Aquaspirillaceae</taxon>
        <taxon>Laribacter</taxon>
    </lineage>
</organism>
<dbReference type="EMBL" id="CP022115">
    <property type="protein sequence ID" value="ASJ24321.1"/>
    <property type="molecule type" value="Genomic_DNA"/>
</dbReference>
<gene>
    <name evidence="1" type="ORF">LHGZ1_1490</name>
</gene>
<sequence>MQDIRCGHCRRKLAEGQIITIKIKCPRCHTLNCLSATERPTRTPPSVAIKSTP</sequence>
<accession>A0A248LIL7</accession>
<dbReference type="Proteomes" id="UP000197424">
    <property type="component" value="Chromosome"/>
</dbReference>
<evidence type="ECO:0000313" key="1">
    <source>
        <dbReference type="EMBL" id="ASJ24321.1"/>
    </source>
</evidence>
<dbReference type="AlphaFoldDB" id="A0A248LIL7"/>